<dbReference type="InterPro" id="IPR004358">
    <property type="entry name" value="Sig_transdc_His_kin-like_C"/>
</dbReference>
<sequence>MTGNEGVRPTLQAVLIAVPAFAAMLILINLPLFSLLELKGLDLLFRMRGPLAPPGEIVVVAIDEPSFAEIMTQWPWPRRLHARLIEQLKKAGARVIAFDILFAEPSQPEEDRALAQAIHAAGNVVLAGERSVVTDALFRQTILVDPIELFKATASVGIATLPIDPDGIVRRPLPFSNDLPSFASQIVRLYQGQAPYASQTDSSDTTLINYFGPPRTVKTISYYQALEADRMLPSGTFTDKIVLVGRAVQAAPEPQRASPDVFPTPFSFDAGGPTAGVEIHATIVANLLTKQMVTEPPGAVRYGLLFLLALIGSLSTMRLKPLWAAGAILGLSILFLLFAFGFFTKGLVWLPIFAGMVQLGLVYGGYLIAQVFSAQRERRLALEAMNRELEQKVKERTAQYVAANEELVKEQHELEKTLHELAQTQNELLQSEKMASLGFLVAGVAHELNNPISFVHSNMDFIGEYVLRLKGVLEAYETITLPDGPAYQQLAELKKGARLDRTLHTLDELITSCKRGTERVKRVVLDLGTFARADDVDPAPADLHEGLEITLNLLAKEYRDRITVHREYGTLPQVECHAGQINQVFMNLLLNAAQAIPETGDVWINTSSHGDKVVVIIKDNGCGIPEANLPRIFDPFFTTKKVGEGMGLGLSISYGIIQKHGGNMRVSSPDRQGTEFTIELPVKWSGTK</sequence>
<dbReference type="Proteomes" id="UP000334340">
    <property type="component" value="Unassembled WGS sequence"/>
</dbReference>
<evidence type="ECO:0000256" key="1">
    <source>
        <dbReference type="ARBA" id="ARBA00000085"/>
    </source>
</evidence>
<dbReference type="InterPro" id="IPR007890">
    <property type="entry name" value="CHASE2"/>
</dbReference>
<dbReference type="CDD" id="cd00082">
    <property type="entry name" value="HisKA"/>
    <property type="match status" value="1"/>
</dbReference>
<dbReference type="InterPro" id="IPR003661">
    <property type="entry name" value="HisK_dim/P_dom"/>
</dbReference>
<dbReference type="PANTHER" id="PTHR43065">
    <property type="entry name" value="SENSOR HISTIDINE KINASE"/>
    <property type="match status" value="1"/>
</dbReference>
<keyword evidence="7" id="KW-0808">Transferase</keyword>
<comment type="catalytic activity">
    <reaction evidence="1">
        <text>ATP + protein L-histidine = ADP + protein N-phospho-L-histidine.</text>
        <dbReference type="EC" id="2.7.13.3"/>
    </reaction>
</comment>
<name>A0A564ZFZ4_9BACT</name>
<feature type="coiled-coil region" evidence="4">
    <location>
        <begin position="372"/>
        <end position="434"/>
    </location>
</feature>
<feature type="transmembrane region" description="Helical" evidence="5">
    <location>
        <begin position="12"/>
        <end position="38"/>
    </location>
</feature>
<evidence type="ECO:0000256" key="4">
    <source>
        <dbReference type="SAM" id="Coils"/>
    </source>
</evidence>
<evidence type="ECO:0000256" key="3">
    <source>
        <dbReference type="ARBA" id="ARBA00022553"/>
    </source>
</evidence>
<keyword evidence="4" id="KW-0175">Coiled coil</keyword>
<dbReference type="PROSITE" id="PS50109">
    <property type="entry name" value="HIS_KIN"/>
    <property type="match status" value="1"/>
</dbReference>
<keyword evidence="8" id="KW-1185">Reference proteome</keyword>
<feature type="transmembrane region" description="Helical" evidence="5">
    <location>
        <begin position="349"/>
        <end position="369"/>
    </location>
</feature>
<evidence type="ECO:0000256" key="2">
    <source>
        <dbReference type="ARBA" id="ARBA00012438"/>
    </source>
</evidence>
<keyword evidence="5" id="KW-0472">Membrane</keyword>
<dbReference type="Pfam" id="PF05226">
    <property type="entry name" value="CHASE2"/>
    <property type="match status" value="1"/>
</dbReference>
<dbReference type="GO" id="GO:0000155">
    <property type="term" value="F:phosphorelay sensor kinase activity"/>
    <property type="evidence" value="ECO:0007669"/>
    <property type="project" value="InterPro"/>
</dbReference>
<reference evidence="7 8" key="1">
    <citation type="submission" date="2019-07" db="EMBL/GenBank/DDBJ databases">
        <authorList>
            <person name="Cremers G."/>
        </authorList>
    </citation>
    <scope>NUCLEOTIDE SEQUENCE [LARGE SCALE GENOMIC DNA]</scope>
</reference>
<dbReference type="PRINTS" id="PR00344">
    <property type="entry name" value="BCTRLSENSOR"/>
</dbReference>
<proteinExistence type="predicted"/>
<accession>A0A564ZFZ4</accession>
<keyword evidence="7" id="KW-0418">Kinase</keyword>
<organism evidence="7 8">
    <name type="scientific">Candidatus Methylomirabilis lanthanidiphila</name>
    <dbReference type="NCBI Taxonomy" id="2211376"/>
    <lineage>
        <taxon>Bacteria</taxon>
        <taxon>Candidatus Methylomirabilota</taxon>
        <taxon>Candidatus Methylomirabilia</taxon>
        <taxon>Candidatus Methylomirabilales</taxon>
        <taxon>Candidatus Methylomirabilaceae</taxon>
        <taxon>Candidatus Methylomirabilis</taxon>
    </lineage>
</organism>
<feature type="transmembrane region" description="Helical" evidence="5">
    <location>
        <begin position="322"/>
        <end position="343"/>
    </location>
</feature>
<dbReference type="SUPFAM" id="SSF55874">
    <property type="entry name" value="ATPase domain of HSP90 chaperone/DNA topoisomerase II/histidine kinase"/>
    <property type="match status" value="1"/>
</dbReference>
<dbReference type="SMART" id="SM01080">
    <property type="entry name" value="CHASE2"/>
    <property type="match status" value="1"/>
</dbReference>
<dbReference type="AlphaFoldDB" id="A0A564ZFZ4"/>
<dbReference type="PANTHER" id="PTHR43065:SF50">
    <property type="entry name" value="HISTIDINE KINASE"/>
    <property type="match status" value="1"/>
</dbReference>
<gene>
    <name evidence="7" type="ORF">MELA_00570</name>
</gene>
<dbReference type="EC" id="2.7.13.3" evidence="2"/>
<evidence type="ECO:0000313" key="7">
    <source>
        <dbReference type="EMBL" id="VUZ84204.1"/>
    </source>
</evidence>
<keyword evidence="3" id="KW-0597">Phosphoprotein</keyword>
<feature type="domain" description="Histidine kinase" evidence="6">
    <location>
        <begin position="443"/>
        <end position="684"/>
    </location>
</feature>
<evidence type="ECO:0000256" key="5">
    <source>
        <dbReference type="SAM" id="Phobius"/>
    </source>
</evidence>
<dbReference type="Pfam" id="PF02518">
    <property type="entry name" value="HATPase_c"/>
    <property type="match status" value="1"/>
</dbReference>
<dbReference type="InterPro" id="IPR036890">
    <property type="entry name" value="HATPase_C_sf"/>
</dbReference>
<dbReference type="Gene3D" id="1.10.287.130">
    <property type="match status" value="1"/>
</dbReference>
<dbReference type="InterPro" id="IPR003594">
    <property type="entry name" value="HATPase_dom"/>
</dbReference>
<keyword evidence="5" id="KW-0812">Transmembrane</keyword>
<dbReference type="InterPro" id="IPR005467">
    <property type="entry name" value="His_kinase_dom"/>
</dbReference>
<dbReference type="Gene3D" id="3.30.565.10">
    <property type="entry name" value="Histidine kinase-like ATPase, C-terminal domain"/>
    <property type="match status" value="1"/>
</dbReference>
<evidence type="ECO:0000313" key="8">
    <source>
        <dbReference type="Proteomes" id="UP000334340"/>
    </source>
</evidence>
<dbReference type="SMART" id="SM00387">
    <property type="entry name" value="HATPase_c"/>
    <property type="match status" value="1"/>
</dbReference>
<keyword evidence="5" id="KW-1133">Transmembrane helix</keyword>
<dbReference type="EMBL" id="CABIKM010000008">
    <property type="protein sequence ID" value="VUZ84204.1"/>
    <property type="molecule type" value="Genomic_DNA"/>
</dbReference>
<evidence type="ECO:0000259" key="6">
    <source>
        <dbReference type="PROSITE" id="PS50109"/>
    </source>
</evidence>
<protein>
    <recommendedName>
        <fullName evidence="2">histidine kinase</fullName>
        <ecNumber evidence="2">2.7.13.3</ecNumber>
    </recommendedName>
</protein>